<evidence type="ECO:0000256" key="8">
    <source>
        <dbReference type="SAM" id="MobiDB-lite"/>
    </source>
</evidence>
<evidence type="ECO:0000256" key="1">
    <source>
        <dbReference type="ARBA" id="ARBA00004479"/>
    </source>
</evidence>
<evidence type="ECO:0000256" key="6">
    <source>
        <dbReference type="ARBA" id="ARBA00023136"/>
    </source>
</evidence>
<dbReference type="InterPro" id="IPR009565">
    <property type="entry name" value="FAM174-like"/>
</dbReference>
<name>A0A3B3R1Y4_9TELE</name>
<comment type="similarity">
    <text evidence="2">Belongs to the FAM174 family.</text>
</comment>
<evidence type="ECO:0000313" key="11">
    <source>
        <dbReference type="Ensembl" id="ENSPKIP00000012772.1"/>
    </source>
</evidence>
<dbReference type="Proteomes" id="UP000261540">
    <property type="component" value="Unplaced"/>
</dbReference>
<dbReference type="Ensembl" id="ENSPKIT00000037174.1">
    <property type="protein sequence ID" value="ENSPKIP00000012772.1"/>
    <property type="gene ID" value="ENSPKIG00000000461.1"/>
</dbReference>
<dbReference type="Pfam" id="PF06679">
    <property type="entry name" value="DUF1180"/>
    <property type="match status" value="1"/>
</dbReference>
<sequence>MTPLQIALCLLVAAAWKVSCELRTAPSPAATPDSASPMAEGARFNRSSNHSAPFGSRIYSIANDLPTLKSAVIFICAFTVFLIICLVIKMYRSGRKIRKTRKYDIITTPAERVEMAPLNEENYEEDDSTIFDVKYSIQQAQGREGRPDCKALPPDDVEGQLHSPLTAFGHEGRDPEHSVAEAAQPLQEVLPPAGTA</sequence>
<dbReference type="AlphaFoldDB" id="A0A3B3R1Y4"/>
<dbReference type="GO" id="GO:0016020">
    <property type="term" value="C:membrane"/>
    <property type="evidence" value="ECO:0007669"/>
    <property type="project" value="UniProtKB-SubCell"/>
</dbReference>
<dbReference type="PANTHER" id="PTHR28607">
    <property type="entry name" value="EXPRESSED PROTEIN"/>
    <property type="match status" value="1"/>
</dbReference>
<evidence type="ECO:0000256" key="10">
    <source>
        <dbReference type="SAM" id="SignalP"/>
    </source>
</evidence>
<keyword evidence="5 9" id="KW-1133">Transmembrane helix</keyword>
<feature type="region of interest" description="Disordered" evidence="8">
    <location>
        <begin position="143"/>
        <end position="196"/>
    </location>
</feature>
<feature type="compositionally biased region" description="Basic and acidic residues" evidence="8">
    <location>
        <begin position="170"/>
        <end position="179"/>
    </location>
</feature>
<keyword evidence="7" id="KW-0325">Glycoprotein</keyword>
<evidence type="ECO:0000256" key="2">
    <source>
        <dbReference type="ARBA" id="ARBA00006986"/>
    </source>
</evidence>
<reference evidence="11" key="1">
    <citation type="submission" date="2025-08" db="UniProtKB">
        <authorList>
            <consortium name="Ensembl"/>
        </authorList>
    </citation>
    <scope>IDENTIFICATION</scope>
</reference>
<reference evidence="11" key="2">
    <citation type="submission" date="2025-09" db="UniProtKB">
        <authorList>
            <consortium name="Ensembl"/>
        </authorList>
    </citation>
    <scope>IDENTIFICATION</scope>
</reference>
<dbReference type="PANTHER" id="PTHR28607:SF3">
    <property type="entry name" value="MEMBRANE PROTEIN FAM174B"/>
    <property type="match status" value="1"/>
</dbReference>
<keyword evidence="3 9" id="KW-0812">Transmembrane</keyword>
<keyword evidence="12" id="KW-1185">Reference proteome</keyword>
<protein>
    <submittedName>
        <fullName evidence="11">Family with sequence similarity 174 member B</fullName>
    </submittedName>
</protein>
<feature type="transmembrane region" description="Helical" evidence="9">
    <location>
        <begin position="71"/>
        <end position="91"/>
    </location>
</feature>
<keyword evidence="4 10" id="KW-0732">Signal</keyword>
<feature type="signal peptide" evidence="10">
    <location>
        <begin position="1"/>
        <end position="20"/>
    </location>
</feature>
<organism evidence="11 12">
    <name type="scientific">Paramormyrops kingsleyae</name>
    <dbReference type="NCBI Taxonomy" id="1676925"/>
    <lineage>
        <taxon>Eukaryota</taxon>
        <taxon>Metazoa</taxon>
        <taxon>Chordata</taxon>
        <taxon>Craniata</taxon>
        <taxon>Vertebrata</taxon>
        <taxon>Euteleostomi</taxon>
        <taxon>Actinopterygii</taxon>
        <taxon>Neopterygii</taxon>
        <taxon>Teleostei</taxon>
        <taxon>Osteoglossocephala</taxon>
        <taxon>Osteoglossomorpha</taxon>
        <taxon>Osteoglossiformes</taxon>
        <taxon>Mormyridae</taxon>
        <taxon>Paramormyrops</taxon>
    </lineage>
</organism>
<evidence type="ECO:0000256" key="4">
    <source>
        <dbReference type="ARBA" id="ARBA00022729"/>
    </source>
</evidence>
<evidence type="ECO:0000256" key="3">
    <source>
        <dbReference type="ARBA" id="ARBA00022692"/>
    </source>
</evidence>
<accession>A0A3B3R1Y4</accession>
<dbReference type="STRING" id="1676925.ENSPKIP00000012772"/>
<evidence type="ECO:0000256" key="7">
    <source>
        <dbReference type="ARBA" id="ARBA00023180"/>
    </source>
</evidence>
<comment type="subcellular location">
    <subcellularLocation>
        <location evidence="1">Membrane</location>
        <topology evidence="1">Single-pass type I membrane protein</topology>
    </subcellularLocation>
</comment>
<evidence type="ECO:0000313" key="12">
    <source>
        <dbReference type="Proteomes" id="UP000261540"/>
    </source>
</evidence>
<evidence type="ECO:0000256" key="5">
    <source>
        <dbReference type="ARBA" id="ARBA00022989"/>
    </source>
</evidence>
<proteinExistence type="inferred from homology"/>
<keyword evidence="6 9" id="KW-0472">Membrane</keyword>
<feature type="chain" id="PRO_5017431950" evidence="10">
    <location>
        <begin position="21"/>
        <end position="196"/>
    </location>
</feature>
<dbReference type="GeneTree" id="ENSGT00730000111392"/>
<evidence type="ECO:0000256" key="9">
    <source>
        <dbReference type="SAM" id="Phobius"/>
    </source>
</evidence>